<evidence type="ECO:0000313" key="2">
    <source>
        <dbReference type="EMBL" id="KAK3270989.1"/>
    </source>
</evidence>
<dbReference type="PANTHER" id="PTHR13715">
    <property type="entry name" value="RYANODINE RECEPTOR AND IP3 RECEPTOR"/>
    <property type="match status" value="1"/>
</dbReference>
<comment type="caution">
    <text evidence="2">The sequence shown here is derived from an EMBL/GenBank/DDBJ whole genome shotgun (WGS) entry which is preliminary data.</text>
</comment>
<dbReference type="SUPFAM" id="SSF82109">
    <property type="entry name" value="MIR domain"/>
    <property type="match status" value="1"/>
</dbReference>
<gene>
    <name evidence="2" type="ORF">CYMTET_20639</name>
</gene>
<dbReference type="PANTHER" id="PTHR13715:SF99">
    <property type="entry name" value="INOSITOL 1,4,5-TRISPHOSPHATE RECEPTOR-LIKE PROTEIN A"/>
    <property type="match status" value="1"/>
</dbReference>
<dbReference type="InterPro" id="IPR014821">
    <property type="entry name" value="Ins145_P3_rcpt"/>
</dbReference>
<dbReference type="Pfam" id="PF08709">
    <property type="entry name" value="Ins145_P3_rec"/>
    <property type="match status" value="1"/>
</dbReference>
<dbReference type="InterPro" id="IPR036300">
    <property type="entry name" value="MIR_dom_sf"/>
</dbReference>
<proteinExistence type="predicted"/>
<dbReference type="AlphaFoldDB" id="A0AAE0G3M7"/>
<reference evidence="2 3" key="1">
    <citation type="journal article" date="2015" name="Genome Biol. Evol.">
        <title>Comparative Genomics of a Bacterivorous Green Alga Reveals Evolutionary Causalities and Consequences of Phago-Mixotrophic Mode of Nutrition.</title>
        <authorList>
            <person name="Burns J.A."/>
            <person name="Paasch A."/>
            <person name="Narechania A."/>
            <person name="Kim E."/>
        </authorList>
    </citation>
    <scope>NUCLEOTIDE SEQUENCE [LARGE SCALE GENOMIC DNA]</scope>
    <source>
        <strain evidence="2 3">PLY_AMNH</strain>
    </source>
</reference>
<dbReference type="Gene3D" id="2.80.10.50">
    <property type="match status" value="2"/>
</dbReference>
<name>A0AAE0G3M7_9CHLO</name>
<accession>A0AAE0G3M7</accession>
<evidence type="ECO:0000259" key="1">
    <source>
        <dbReference type="Pfam" id="PF08709"/>
    </source>
</evidence>
<keyword evidence="3" id="KW-1185">Reference proteome</keyword>
<dbReference type="EMBL" id="LGRX02010088">
    <property type="protein sequence ID" value="KAK3270989.1"/>
    <property type="molecule type" value="Genomic_DNA"/>
</dbReference>
<dbReference type="GO" id="GO:0006816">
    <property type="term" value="P:calcium ion transport"/>
    <property type="evidence" value="ECO:0007669"/>
    <property type="project" value="InterPro"/>
</dbReference>
<feature type="domain" description="Inositol 1,4,5-trisphosphate/ryanodine receptor" evidence="1">
    <location>
        <begin position="25"/>
        <end position="255"/>
    </location>
</feature>
<evidence type="ECO:0000313" key="3">
    <source>
        <dbReference type="Proteomes" id="UP001190700"/>
    </source>
</evidence>
<dbReference type="Proteomes" id="UP001190700">
    <property type="component" value="Unassembled WGS sequence"/>
</dbReference>
<dbReference type="InterPro" id="IPR015925">
    <property type="entry name" value="Ryanodine_IP3_receptor"/>
</dbReference>
<sequence length="486" mass="54246">MDILDSNAKPLNFWDVVLARAPDAGGYMSLKDGVSDETVVYPLSSSTGVPQNVLDCCFSICPQHQYAARAAALNHATTLSSLNQACDNGGTEESERAKMMEEARSDAEDGHTRLIRAEEEEKLHNATVDQRYASRPVRFGDIIQLRASDGRFLSVRRTMAQVERAHLRISVVEDGDEGSWLQILPAYKYRRRGDAVVSGDMAVLIAVHYGNQAVHVSDQALPYLANPNSGDRALFAREVNAAVNPTRFKLSLFSRADSSQTRSPGSRQLGNTPVSVAQPLCLWHRELEAFLVCNTGSPFNPRDVSIKFERPDSTVVLPPEGLQTCINSNAIWMLEPDLVEDFNNGEASSKYKWRIRHMASGDYLLCDNPSEFDGEAAGQLTVRALGMNTHFLWKLVLNPECQDIEENSAVSVMWEEAMYLQSAASEEWLVGTARNEGKWHYAELQVTHSLSLWHHAELQVTRSLSLRRHAELQVTRSLSLWHHAEL</sequence>
<protein>
    <recommendedName>
        <fullName evidence="1">Inositol 1,4,5-trisphosphate/ryanodine receptor domain-containing protein</fullName>
    </recommendedName>
</protein>
<organism evidence="2 3">
    <name type="scientific">Cymbomonas tetramitiformis</name>
    <dbReference type="NCBI Taxonomy" id="36881"/>
    <lineage>
        <taxon>Eukaryota</taxon>
        <taxon>Viridiplantae</taxon>
        <taxon>Chlorophyta</taxon>
        <taxon>Pyramimonadophyceae</taxon>
        <taxon>Pyramimonadales</taxon>
        <taxon>Pyramimonadaceae</taxon>
        <taxon>Cymbomonas</taxon>
    </lineage>
</organism>